<dbReference type="Proteomes" id="UP001454036">
    <property type="component" value="Unassembled WGS sequence"/>
</dbReference>
<gene>
    <name evidence="1" type="ORF">LIER_40864</name>
</gene>
<proteinExistence type="predicted"/>
<organism evidence="1 2">
    <name type="scientific">Lithospermum erythrorhizon</name>
    <name type="common">Purple gromwell</name>
    <name type="synonym">Lithospermum officinale var. erythrorhizon</name>
    <dbReference type="NCBI Taxonomy" id="34254"/>
    <lineage>
        <taxon>Eukaryota</taxon>
        <taxon>Viridiplantae</taxon>
        <taxon>Streptophyta</taxon>
        <taxon>Embryophyta</taxon>
        <taxon>Tracheophyta</taxon>
        <taxon>Spermatophyta</taxon>
        <taxon>Magnoliopsida</taxon>
        <taxon>eudicotyledons</taxon>
        <taxon>Gunneridae</taxon>
        <taxon>Pentapetalae</taxon>
        <taxon>asterids</taxon>
        <taxon>lamiids</taxon>
        <taxon>Boraginales</taxon>
        <taxon>Boraginaceae</taxon>
        <taxon>Boraginoideae</taxon>
        <taxon>Lithospermeae</taxon>
        <taxon>Lithospermum</taxon>
    </lineage>
</organism>
<dbReference type="AlphaFoldDB" id="A0AAV3R306"/>
<name>A0AAV3R306_LITER</name>
<evidence type="ECO:0000313" key="2">
    <source>
        <dbReference type="Proteomes" id="UP001454036"/>
    </source>
</evidence>
<comment type="caution">
    <text evidence="1">The sequence shown here is derived from an EMBL/GenBank/DDBJ whole genome shotgun (WGS) entry which is preliminary data.</text>
</comment>
<sequence>MPLSRLPVPPEGRENPSAVPIVRKSLSAATVLVPPSYLISYRIPSLPALEAEYRQRYPAGWFNDTTPFLLSPGFFRPHMGFFL</sequence>
<evidence type="ECO:0000313" key="1">
    <source>
        <dbReference type="EMBL" id="GAA0169991.1"/>
    </source>
</evidence>
<accession>A0AAV3R306</accession>
<dbReference type="EMBL" id="BAABME010024333">
    <property type="protein sequence ID" value="GAA0169991.1"/>
    <property type="molecule type" value="Genomic_DNA"/>
</dbReference>
<keyword evidence="2" id="KW-1185">Reference proteome</keyword>
<reference evidence="1 2" key="1">
    <citation type="submission" date="2024-01" db="EMBL/GenBank/DDBJ databases">
        <title>The complete chloroplast genome sequence of Lithospermum erythrorhizon: insights into the phylogenetic relationship among Boraginaceae species and the maternal lineages of purple gromwells.</title>
        <authorList>
            <person name="Okada T."/>
            <person name="Watanabe K."/>
        </authorList>
    </citation>
    <scope>NUCLEOTIDE SEQUENCE [LARGE SCALE GENOMIC DNA]</scope>
</reference>
<protein>
    <submittedName>
        <fullName evidence="1">Uncharacterized protein</fullName>
    </submittedName>
</protein>